<dbReference type="InterPro" id="IPR036908">
    <property type="entry name" value="RlpA-like_sf"/>
</dbReference>
<name>A0A177T8B4_9BASI</name>
<accession>A0A177T8B4</accession>
<dbReference type="SUPFAM" id="SSF50685">
    <property type="entry name" value="Barwin-like endoglucanases"/>
    <property type="match status" value="1"/>
</dbReference>
<evidence type="ECO:0000313" key="1">
    <source>
        <dbReference type="EMBL" id="KAE8244880.1"/>
    </source>
</evidence>
<evidence type="ECO:0000313" key="2">
    <source>
        <dbReference type="Proteomes" id="UP000077521"/>
    </source>
</evidence>
<dbReference type="Proteomes" id="UP000077521">
    <property type="component" value="Unassembled WGS sequence"/>
</dbReference>
<gene>
    <name evidence="1" type="ORF">A4X13_0g6194</name>
</gene>
<dbReference type="EMBL" id="LWDF02000559">
    <property type="protein sequence ID" value="KAE8244880.1"/>
    <property type="molecule type" value="Genomic_DNA"/>
</dbReference>
<dbReference type="CDD" id="cd22191">
    <property type="entry name" value="DPBB_RlpA_EXP_N-like"/>
    <property type="match status" value="1"/>
</dbReference>
<protein>
    <recommendedName>
        <fullName evidence="3">RlpA-like protein double-psi beta-barrel domain-containing protein</fullName>
    </recommendedName>
</protein>
<organism evidence="1 2">
    <name type="scientific">Tilletia indica</name>
    <dbReference type="NCBI Taxonomy" id="43049"/>
    <lineage>
        <taxon>Eukaryota</taxon>
        <taxon>Fungi</taxon>
        <taxon>Dikarya</taxon>
        <taxon>Basidiomycota</taxon>
        <taxon>Ustilaginomycotina</taxon>
        <taxon>Exobasidiomycetes</taxon>
        <taxon>Tilletiales</taxon>
        <taxon>Tilletiaceae</taxon>
        <taxon>Tilletia</taxon>
    </lineage>
</organism>
<keyword evidence="2" id="KW-1185">Reference proteome</keyword>
<dbReference type="Gene3D" id="2.40.40.10">
    <property type="entry name" value="RlpA-like domain"/>
    <property type="match status" value="1"/>
</dbReference>
<comment type="caution">
    <text evidence="1">The sequence shown here is derived from an EMBL/GenBank/DDBJ whole genome shotgun (WGS) entry which is preliminary data.</text>
</comment>
<reference evidence="1" key="2">
    <citation type="journal article" date="2019" name="IMA Fungus">
        <title>Genome sequencing and comparison of five Tilletia species to identify candidate genes for the detection of regulated species infecting wheat.</title>
        <authorList>
            <person name="Nguyen H.D.T."/>
            <person name="Sultana T."/>
            <person name="Kesanakurti P."/>
            <person name="Hambleton S."/>
        </authorList>
    </citation>
    <scope>NUCLEOTIDE SEQUENCE</scope>
    <source>
        <strain evidence="1">DAOMC 236416</strain>
    </source>
</reference>
<reference evidence="1" key="1">
    <citation type="submission" date="2016-04" db="EMBL/GenBank/DDBJ databases">
        <authorList>
            <person name="Nguyen H.D."/>
            <person name="Samba Siva P."/>
            <person name="Cullis J."/>
            <person name="Levesque C.A."/>
            <person name="Hambleton S."/>
        </authorList>
    </citation>
    <scope>NUCLEOTIDE SEQUENCE</scope>
    <source>
        <strain evidence="1">DAOMC 236416</strain>
    </source>
</reference>
<sequence length="164" mass="17182">MHARILASLLLLGVVTSLAVRKNDCPAEPINVVRTVRTGTGYFWQPHYAPGGPVDGPGDGHGNGPKNYTGACGEPFDLSAMVACVRPGWKELCGQEVVVWNSVSEAYANVLVADVCETAGPDSTDISCNDIVISSPAFSKIGGDIVTGIVPEGVKWRKASGYGH</sequence>
<dbReference type="AlphaFoldDB" id="A0A177T8B4"/>
<evidence type="ECO:0008006" key="3">
    <source>
        <dbReference type="Google" id="ProtNLM"/>
    </source>
</evidence>
<proteinExistence type="predicted"/>